<sequence>MTEIAASAKPRKAAVSFTGGKDSMTVTNLLLNASIALEASKSWPEDVRDAWAGDLKSRLETVAGCELAMLVTFVPVGAPPFKAHPLEVMKLQAAALGLPHLVMEVSAAPTFLDSYHHNITQLRTQHGVDVLVTGDMLDVCSSFMPRAAAGTGVQLLSPLWDINRRLLLELVWAYGMEPVITCVNVTKFVEPSKQQDKKEDKREQDKQGAAGQQQGQGQQAGAEVCAAAVVTVGAGPAGAGGEDGDGAPGADYAARLLGQPLSRQLHAELLLPAVERFGVDEAGEWGEYHTMVLASRLFHASAAASAASSSGGDGGYGGRPPVQLVLGPHTPQREADYAYLTHHGPPRLVERQ</sequence>
<dbReference type="AlphaFoldDB" id="A0A835WVX2"/>
<dbReference type="Proteomes" id="UP000613740">
    <property type="component" value="Unassembled WGS sequence"/>
</dbReference>
<evidence type="ECO:0000313" key="2">
    <source>
        <dbReference type="EMBL" id="KAG2454735.1"/>
    </source>
</evidence>
<dbReference type="Gene3D" id="3.90.1490.10">
    <property type="entry name" value="putative n-type atp pyrophosphatase, domain 2"/>
    <property type="match status" value="1"/>
</dbReference>
<dbReference type="Gene3D" id="3.40.50.620">
    <property type="entry name" value="HUPs"/>
    <property type="match status" value="1"/>
</dbReference>
<evidence type="ECO:0000313" key="3">
    <source>
        <dbReference type="Proteomes" id="UP000613740"/>
    </source>
</evidence>
<name>A0A835WVX2_9CHLO</name>
<evidence type="ECO:0008006" key="4">
    <source>
        <dbReference type="Google" id="ProtNLM"/>
    </source>
</evidence>
<evidence type="ECO:0000256" key="1">
    <source>
        <dbReference type="SAM" id="MobiDB-lite"/>
    </source>
</evidence>
<keyword evidence="3" id="KW-1185">Reference proteome</keyword>
<feature type="region of interest" description="Disordered" evidence="1">
    <location>
        <begin position="191"/>
        <end position="217"/>
    </location>
</feature>
<dbReference type="EMBL" id="JAEHOD010000001">
    <property type="protein sequence ID" value="KAG2454735.1"/>
    <property type="molecule type" value="Genomic_DNA"/>
</dbReference>
<comment type="caution">
    <text evidence="2">The sequence shown here is derived from an EMBL/GenBank/DDBJ whole genome shotgun (WGS) entry which is preliminary data.</text>
</comment>
<feature type="compositionally biased region" description="Low complexity" evidence="1">
    <location>
        <begin position="207"/>
        <end position="217"/>
    </location>
</feature>
<dbReference type="InterPro" id="IPR014729">
    <property type="entry name" value="Rossmann-like_a/b/a_fold"/>
</dbReference>
<reference evidence="2" key="1">
    <citation type="journal article" date="2020" name="bioRxiv">
        <title>Comparative genomics of Chlamydomonas.</title>
        <authorList>
            <person name="Craig R.J."/>
            <person name="Hasan A.R."/>
            <person name="Ness R.W."/>
            <person name="Keightley P.D."/>
        </authorList>
    </citation>
    <scope>NUCLEOTIDE SEQUENCE</scope>
    <source>
        <strain evidence="2">CCAP 11/173</strain>
    </source>
</reference>
<proteinExistence type="predicted"/>
<dbReference type="SUPFAM" id="SSF52402">
    <property type="entry name" value="Adenine nucleotide alpha hydrolases-like"/>
    <property type="match status" value="2"/>
</dbReference>
<protein>
    <recommendedName>
        <fullName evidence="4">Diphthine--ammonia ligase</fullName>
    </recommendedName>
</protein>
<organism evidence="2 3">
    <name type="scientific">Chlamydomonas schloesseri</name>
    <dbReference type="NCBI Taxonomy" id="2026947"/>
    <lineage>
        <taxon>Eukaryota</taxon>
        <taxon>Viridiplantae</taxon>
        <taxon>Chlorophyta</taxon>
        <taxon>core chlorophytes</taxon>
        <taxon>Chlorophyceae</taxon>
        <taxon>CS clade</taxon>
        <taxon>Chlamydomonadales</taxon>
        <taxon>Chlamydomonadaceae</taxon>
        <taxon>Chlamydomonas</taxon>
    </lineage>
</organism>
<feature type="compositionally biased region" description="Basic and acidic residues" evidence="1">
    <location>
        <begin position="193"/>
        <end position="206"/>
    </location>
</feature>
<gene>
    <name evidence="2" type="ORF">HYH02_000572</name>
</gene>
<dbReference type="OrthoDB" id="686384at2759"/>
<accession>A0A835WVX2</accession>
<feature type="region of interest" description="Disordered" evidence="1">
    <location>
        <begin position="308"/>
        <end position="327"/>
    </location>
</feature>